<dbReference type="PROSITE" id="PS01129">
    <property type="entry name" value="PSI_RLU"/>
    <property type="match status" value="1"/>
</dbReference>
<dbReference type="PANTHER" id="PTHR21600">
    <property type="entry name" value="MITOCHONDRIAL RNA PSEUDOURIDINE SYNTHASE"/>
    <property type="match status" value="1"/>
</dbReference>
<dbReference type="Pfam" id="PF00849">
    <property type="entry name" value="PseudoU_synth_2"/>
    <property type="match status" value="1"/>
</dbReference>
<accession>A0ABW2NPS6</accession>
<evidence type="ECO:0000313" key="6">
    <source>
        <dbReference type="Proteomes" id="UP001596549"/>
    </source>
</evidence>
<comment type="similarity">
    <text evidence="2 3">Belongs to the pseudouridine synthase RluA family.</text>
</comment>
<feature type="domain" description="Pseudouridine synthase RsuA/RluA-like" evidence="4">
    <location>
        <begin position="91"/>
        <end position="242"/>
    </location>
</feature>
<dbReference type="InterPro" id="IPR006224">
    <property type="entry name" value="PsdUridine_synth_RluA-like_CS"/>
</dbReference>
<gene>
    <name evidence="5" type="ORF">ACFQPF_09015</name>
</gene>
<evidence type="ECO:0000256" key="2">
    <source>
        <dbReference type="ARBA" id="ARBA00010876"/>
    </source>
</evidence>
<dbReference type="Proteomes" id="UP001596549">
    <property type="component" value="Unassembled WGS sequence"/>
</dbReference>
<dbReference type="SUPFAM" id="SSF55120">
    <property type="entry name" value="Pseudouridine synthase"/>
    <property type="match status" value="1"/>
</dbReference>
<dbReference type="EC" id="5.4.99.-" evidence="3"/>
<dbReference type="InterPro" id="IPR006225">
    <property type="entry name" value="PsdUridine_synth_RluC/D"/>
</dbReference>
<dbReference type="InterPro" id="IPR020103">
    <property type="entry name" value="PsdUridine_synth_cat_dom_sf"/>
</dbReference>
<dbReference type="EMBL" id="JBHTCP010000014">
    <property type="protein sequence ID" value="MFC7371817.1"/>
    <property type="molecule type" value="Genomic_DNA"/>
</dbReference>
<dbReference type="InterPro" id="IPR050188">
    <property type="entry name" value="RluA_PseudoU_synthase"/>
</dbReference>
<evidence type="ECO:0000256" key="3">
    <source>
        <dbReference type="RuleBase" id="RU362028"/>
    </source>
</evidence>
<keyword evidence="6" id="KW-1185">Reference proteome</keyword>
<dbReference type="NCBIfam" id="TIGR00005">
    <property type="entry name" value="rluA_subfam"/>
    <property type="match status" value="1"/>
</dbReference>
<organism evidence="5 6">
    <name type="scientific">Fictibacillus iocasae</name>
    <dbReference type="NCBI Taxonomy" id="2715437"/>
    <lineage>
        <taxon>Bacteria</taxon>
        <taxon>Bacillati</taxon>
        <taxon>Bacillota</taxon>
        <taxon>Bacilli</taxon>
        <taxon>Bacillales</taxon>
        <taxon>Fictibacillaceae</taxon>
        <taxon>Fictibacillus</taxon>
    </lineage>
</organism>
<comment type="catalytic activity">
    <reaction evidence="1 3">
        <text>a uridine in RNA = a pseudouridine in RNA</text>
        <dbReference type="Rhea" id="RHEA:48348"/>
        <dbReference type="Rhea" id="RHEA-COMP:12068"/>
        <dbReference type="Rhea" id="RHEA-COMP:12069"/>
        <dbReference type="ChEBI" id="CHEBI:65314"/>
        <dbReference type="ChEBI" id="CHEBI:65315"/>
    </reaction>
</comment>
<dbReference type="RefSeq" id="WP_379748767.1">
    <property type="nucleotide sequence ID" value="NZ_JBHTCP010000014.1"/>
</dbReference>
<reference evidence="6" key="1">
    <citation type="journal article" date="2019" name="Int. J. Syst. Evol. Microbiol.">
        <title>The Global Catalogue of Microorganisms (GCM) 10K type strain sequencing project: providing services to taxonomists for standard genome sequencing and annotation.</title>
        <authorList>
            <consortium name="The Broad Institute Genomics Platform"/>
            <consortium name="The Broad Institute Genome Sequencing Center for Infectious Disease"/>
            <person name="Wu L."/>
            <person name="Ma J."/>
        </authorList>
    </citation>
    <scope>NUCLEOTIDE SEQUENCE [LARGE SCALE GENOMIC DNA]</scope>
    <source>
        <strain evidence="6">NBRC 106396</strain>
    </source>
</reference>
<dbReference type="InterPro" id="IPR006145">
    <property type="entry name" value="PsdUridine_synth_RsuA/RluA"/>
</dbReference>
<name>A0ABW2NPS6_9BACL</name>
<dbReference type="GO" id="GO:0016853">
    <property type="term" value="F:isomerase activity"/>
    <property type="evidence" value="ECO:0007669"/>
    <property type="project" value="UniProtKB-KW"/>
</dbReference>
<sequence>MTKPFSITWTVESLDGPLLLREFLKSKQLSKAALTDIKFHGGSLFVNGQEESVRKKLTEGDIIKVVFPIEERSSHMVPVDMPIDILFEDDHFLAVNKPPGIPTIPSRYQQNGSLAQAVLYYYEHEGISGTFHAVNRLDRDTSGVVLIAKHRFAHSLLSLQQTAGAYHRSYTAIVEGEVLEKKTIVAPIGRNPESIVERMVREDGQHAVTHVIPLMPLPEMGGTLVNLELETGRTHQIRVHLSYMGHPLAGDDLYGGSKKWMNRQALHSTNAVFFHPFLEKLVEVSARLPDDMKCWIKEK</sequence>
<dbReference type="Gene3D" id="3.30.2350.10">
    <property type="entry name" value="Pseudouridine synthase"/>
    <property type="match status" value="1"/>
</dbReference>
<keyword evidence="3 5" id="KW-0413">Isomerase</keyword>
<evidence type="ECO:0000259" key="4">
    <source>
        <dbReference type="Pfam" id="PF00849"/>
    </source>
</evidence>
<evidence type="ECO:0000256" key="1">
    <source>
        <dbReference type="ARBA" id="ARBA00000073"/>
    </source>
</evidence>
<comment type="function">
    <text evidence="3">Responsible for synthesis of pseudouridine from uracil.</text>
</comment>
<comment type="caution">
    <text evidence="5">The sequence shown here is derived from an EMBL/GenBank/DDBJ whole genome shotgun (WGS) entry which is preliminary data.</text>
</comment>
<proteinExistence type="inferred from homology"/>
<evidence type="ECO:0000313" key="5">
    <source>
        <dbReference type="EMBL" id="MFC7371817.1"/>
    </source>
</evidence>
<dbReference type="PANTHER" id="PTHR21600:SF35">
    <property type="entry name" value="PSEUDOURIDINE SYNTHASE"/>
    <property type="match status" value="1"/>
</dbReference>
<protein>
    <recommendedName>
        <fullName evidence="3">Pseudouridine synthase</fullName>
        <ecNumber evidence="3">5.4.99.-</ecNumber>
    </recommendedName>
</protein>
<dbReference type="CDD" id="cd02869">
    <property type="entry name" value="PseudoU_synth_RluA_like"/>
    <property type="match status" value="1"/>
</dbReference>